<dbReference type="Pfam" id="PF05076">
    <property type="entry name" value="SUFU"/>
    <property type="match status" value="1"/>
</dbReference>
<dbReference type="EMBL" id="LR743507">
    <property type="protein sequence ID" value="CAA2102401.1"/>
    <property type="molecule type" value="Genomic_DNA"/>
</dbReference>
<protein>
    <recommendedName>
        <fullName evidence="1">Suppressor of fused-like domain-containing protein</fullName>
    </recommendedName>
</protein>
<dbReference type="RefSeq" id="WP_339089417.1">
    <property type="nucleotide sequence ID" value="NZ_LR743507.1"/>
</dbReference>
<feature type="domain" description="Suppressor of fused-like" evidence="1">
    <location>
        <begin position="78"/>
        <end position="227"/>
    </location>
</feature>
<dbReference type="AlphaFoldDB" id="A0A679IU59"/>
<sequence>MFDKLKKILAGAAPTAAEPTRAQLRLQAMLDELEDEPEQTFLDSADAEHRVDIHAFGRNFVEDCEGDDDDVADAGADDEGYVLVTNGMSDRLMPVPAGGVPEGASRAIELVWYVRDLNPEYIANLRWLAKLPAFDGFFLGSGHRVPMPEPPLSFCAFQTFFFLSPIYRPDERMLSGVTVDEGEAVATLTVNLISEAEYALVKRENGFGELLDLFDANDHPMVFDPQRSSYV</sequence>
<proteinExistence type="predicted"/>
<reference evidence="2" key="1">
    <citation type="submission" date="2019-12" db="EMBL/GenBank/DDBJ databases">
        <authorList>
            <person name="Cremers G."/>
        </authorList>
    </citation>
    <scope>NUCLEOTIDE SEQUENCE</scope>
    <source>
        <strain evidence="2">Vvax</strain>
    </source>
</reference>
<name>A0A679IU59_VARPD</name>
<evidence type="ECO:0000313" key="2">
    <source>
        <dbReference type="EMBL" id="CAA2102401.1"/>
    </source>
</evidence>
<dbReference type="InterPro" id="IPR020941">
    <property type="entry name" value="SUFU-like_domain"/>
</dbReference>
<gene>
    <name evidence="2" type="ORF">VVAX_01736</name>
</gene>
<evidence type="ECO:0000259" key="1">
    <source>
        <dbReference type="Pfam" id="PF05076"/>
    </source>
</evidence>
<organism evidence="2">
    <name type="scientific">Variovorax paradoxus</name>
    <dbReference type="NCBI Taxonomy" id="34073"/>
    <lineage>
        <taxon>Bacteria</taxon>
        <taxon>Pseudomonadati</taxon>
        <taxon>Pseudomonadota</taxon>
        <taxon>Betaproteobacteria</taxon>
        <taxon>Burkholderiales</taxon>
        <taxon>Comamonadaceae</taxon>
        <taxon>Variovorax</taxon>
    </lineage>
</organism>
<accession>A0A679IU59</accession>